<dbReference type="EMBL" id="LT799839">
    <property type="protein sequence ID" value="SLK20265.1"/>
    <property type="molecule type" value="Genomic_DNA"/>
</dbReference>
<dbReference type="Pfam" id="PF01902">
    <property type="entry name" value="Diphthami_syn_2"/>
    <property type="match status" value="1"/>
</dbReference>
<dbReference type="PANTHER" id="PTHR12196">
    <property type="entry name" value="DOMAIN OF UNKNOWN FUNCTION 71 DUF71 -CONTAINING PROTEIN"/>
    <property type="match status" value="1"/>
</dbReference>
<dbReference type="SUPFAM" id="SSF52402">
    <property type="entry name" value="Adenine nucleotide alpha hydrolases-like"/>
    <property type="match status" value="1"/>
</dbReference>
<dbReference type="GeneID" id="66302164"/>
<dbReference type="PANTHER" id="PTHR12196:SF2">
    <property type="entry name" value="DIPHTHINE--AMMONIA LIGASE"/>
    <property type="match status" value="1"/>
</dbReference>
<reference evidence="3" key="1">
    <citation type="submission" date="2017-03" db="EMBL/GenBank/DDBJ databases">
        <authorList>
            <person name="Falquet L."/>
            <person name="Falquet L."/>
        </authorList>
    </citation>
    <scope>NUCLEOTIDE SEQUENCE [LARGE SCALE GENOMIC DNA]</scope>
</reference>
<dbReference type="RefSeq" id="WP_079481496.1">
    <property type="nucleotide sequence ID" value="NZ_CBML010000006.1"/>
</dbReference>
<gene>
    <name evidence="2" type="ORF">CCH01_18490</name>
</gene>
<accession>A0A1U6JIW6</accession>
<name>A0A1U6JIW6_9CLOT</name>
<dbReference type="CDD" id="cd01994">
    <property type="entry name" value="AANH_PF0828-like"/>
    <property type="match status" value="1"/>
</dbReference>
<evidence type="ECO:0000313" key="3">
    <source>
        <dbReference type="Proteomes" id="UP000190476"/>
    </source>
</evidence>
<dbReference type="NCBIfam" id="TIGR00290">
    <property type="entry name" value="MJ0570_dom"/>
    <property type="match status" value="1"/>
</dbReference>
<evidence type="ECO:0000313" key="2">
    <source>
        <dbReference type="EMBL" id="SLK20265.1"/>
    </source>
</evidence>
<organism evidence="2 3">
    <name type="scientific">Clostridium chauvoei JF4335</name>
    <dbReference type="NCBI Taxonomy" id="1351755"/>
    <lineage>
        <taxon>Bacteria</taxon>
        <taxon>Bacillati</taxon>
        <taxon>Bacillota</taxon>
        <taxon>Clostridia</taxon>
        <taxon>Eubacteriales</taxon>
        <taxon>Clostridiaceae</taxon>
        <taxon>Clostridium</taxon>
    </lineage>
</organism>
<dbReference type="AlphaFoldDB" id="A0A1U6JIW6"/>
<dbReference type="InterPro" id="IPR002761">
    <property type="entry name" value="Diphthami_syn_dom"/>
</dbReference>
<dbReference type="STRING" id="1351755.CCH01_18490"/>
<dbReference type="Gene3D" id="3.40.50.620">
    <property type="entry name" value="HUPs"/>
    <property type="match status" value="1"/>
</dbReference>
<protein>
    <recommendedName>
        <fullName evidence="1">Diphthamide synthase domain-containing protein</fullName>
    </recommendedName>
</protein>
<evidence type="ECO:0000259" key="1">
    <source>
        <dbReference type="Pfam" id="PF01902"/>
    </source>
</evidence>
<dbReference type="InterPro" id="IPR030662">
    <property type="entry name" value="DPH6/MJ0570"/>
</dbReference>
<dbReference type="GO" id="GO:0017178">
    <property type="term" value="F:diphthine-ammonia ligase activity"/>
    <property type="evidence" value="ECO:0007669"/>
    <property type="project" value="TreeGrafter"/>
</dbReference>
<dbReference type="GO" id="GO:0017183">
    <property type="term" value="P:protein histidyl modification to diphthamide"/>
    <property type="evidence" value="ECO:0007669"/>
    <property type="project" value="TreeGrafter"/>
</dbReference>
<dbReference type="InterPro" id="IPR014729">
    <property type="entry name" value="Rossmann-like_a/b/a_fold"/>
</dbReference>
<dbReference type="OrthoDB" id="3572539at2"/>
<proteinExistence type="predicted"/>
<keyword evidence="3" id="KW-1185">Reference proteome</keyword>
<sequence>MKRKFIMSYSCGKDSTLALHRMIKDGHTPIALLVTVDKKNSRSWFHGVPEKLLKEVSKSLNIPLLLVECEGVEYEDAFRTVLEEAKNNLGVDSCVFGDIDLEAHRSWCEDRCKECEVDAIFPLWNEGREALTYEFIESGYKAVIKNVKLEFLSTYFLGKVLNKEIVSKIKATGADVCGENGEYHTFVYDGPLFDYDIKFETKGILTNKTNGFLDIGEY</sequence>
<dbReference type="Proteomes" id="UP000190476">
    <property type="component" value="Chromosome I"/>
</dbReference>
<feature type="domain" description="Diphthamide synthase" evidence="1">
    <location>
        <begin position="4"/>
        <end position="216"/>
    </location>
</feature>
<dbReference type="Gene3D" id="3.90.1490.10">
    <property type="entry name" value="putative n-type atp pyrophosphatase, domain 2"/>
    <property type="match status" value="1"/>
</dbReference>